<gene>
    <name evidence="6" type="ORF">ACEWY4_024944</name>
</gene>
<evidence type="ECO:0000259" key="5">
    <source>
        <dbReference type="PROSITE" id="PS50835"/>
    </source>
</evidence>
<dbReference type="InterPro" id="IPR007110">
    <property type="entry name" value="Ig-like_dom"/>
</dbReference>
<evidence type="ECO:0000313" key="7">
    <source>
        <dbReference type="Proteomes" id="UP001591681"/>
    </source>
</evidence>
<dbReference type="InterPro" id="IPR003599">
    <property type="entry name" value="Ig_sub"/>
</dbReference>
<dbReference type="InterPro" id="IPR050488">
    <property type="entry name" value="Ig_Fc_receptor"/>
</dbReference>
<keyword evidence="4" id="KW-1133">Transmembrane helix</keyword>
<dbReference type="InterPro" id="IPR036179">
    <property type="entry name" value="Ig-like_dom_sf"/>
</dbReference>
<dbReference type="PANTHER" id="PTHR11481:SF64">
    <property type="entry name" value="FC RECEPTOR-LIKE PROTEIN 4"/>
    <property type="match status" value="1"/>
</dbReference>
<feature type="region of interest" description="Disordered" evidence="3">
    <location>
        <begin position="1"/>
        <end position="20"/>
    </location>
</feature>
<keyword evidence="7" id="KW-1185">Reference proteome</keyword>
<proteinExistence type="predicted"/>
<dbReference type="InterPro" id="IPR013783">
    <property type="entry name" value="Ig-like_fold"/>
</dbReference>
<keyword evidence="4" id="KW-0472">Membrane</keyword>
<feature type="domain" description="Ig-like" evidence="5">
    <location>
        <begin position="156"/>
        <end position="220"/>
    </location>
</feature>
<feature type="transmembrane region" description="Helical" evidence="4">
    <location>
        <begin position="299"/>
        <end position="323"/>
    </location>
</feature>
<dbReference type="SUPFAM" id="SSF48726">
    <property type="entry name" value="Immunoglobulin"/>
    <property type="match status" value="2"/>
</dbReference>
<evidence type="ECO:0000256" key="3">
    <source>
        <dbReference type="SAM" id="MobiDB-lite"/>
    </source>
</evidence>
<feature type="compositionally biased region" description="Basic and acidic residues" evidence="3">
    <location>
        <begin position="1"/>
        <end position="10"/>
    </location>
</feature>
<organism evidence="6 7">
    <name type="scientific">Coilia grayii</name>
    <name type="common">Gray's grenadier anchovy</name>
    <dbReference type="NCBI Taxonomy" id="363190"/>
    <lineage>
        <taxon>Eukaryota</taxon>
        <taxon>Metazoa</taxon>
        <taxon>Chordata</taxon>
        <taxon>Craniata</taxon>
        <taxon>Vertebrata</taxon>
        <taxon>Euteleostomi</taxon>
        <taxon>Actinopterygii</taxon>
        <taxon>Neopterygii</taxon>
        <taxon>Teleostei</taxon>
        <taxon>Clupei</taxon>
        <taxon>Clupeiformes</taxon>
        <taxon>Clupeoidei</taxon>
        <taxon>Engraulidae</taxon>
        <taxon>Coilinae</taxon>
        <taxon>Coilia</taxon>
    </lineage>
</organism>
<evidence type="ECO:0000256" key="1">
    <source>
        <dbReference type="ARBA" id="ARBA00022729"/>
    </source>
</evidence>
<evidence type="ECO:0000256" key="4">
    <source>
        <dbReference type="SAM" id="Phobius"/>
    </source>
</evidence>
<keyword evidence="1" id="KW-0732">Signal</keyword>
<dbReference type="PROSITE" id="PS50835">
    <property type="entry name" value="IG_LIKE"/>
    <property type="match status" value="2"/>
</dbReference>
<evidence type="ECO:0000313" key="6">
    <source>
        <dbReference type="EMBL" id="KAL2079200.1"/>
    </source>
</evidence>
<dbReference type="EMBL" id="JBHFQA010000022">
    <property type="protein sequence ID" value="KAL2079200.1"/>
    <property type="molecule type" value="Genomic_DNA"/>
</dbReference>
<dbReference type="PANTHER" id="PTHR11481">
    <property type="entry name" value="IMMUNOGLOBULIN FC RECEPTOR"/>
    <property type="match status" value="1"/>
</dbReference>
<keyword evidence="4" id="KW-0812">Transmembrane</keyword>
<reference evidence="6 7" key="1">
    <citation type="submission" date="2024-09" db="EMBL/GenBank/DDBJ databases">
        <title>A chromosome-level genome assembly of Gray's grenadier anchovy, Coilia grayii.</title>
        <authorList>
            <person name="Fu Z."/>
        </authorList>
    </citation>
    <scope>NUCLEOTIDE SEQUENCE [LARGE SCALE GENOMIC DNA]</scope>
    <source>
        <strain evidence="6">G4</strain>
        <tissue evidence="6">Muscle</tissue>
    </source>
</reference>
<dbReference type="Proteomes" id="UP001591681">
    <property type="component" value="Unassembled WGS sequence"/>
</dbReference>
<dbReference type="Gene3D" id="2.60.40.10">
    <property type="entry name" value="Immunoglobulins"/>
    <property type="match status" value="3"/>
</dbReference>
<feature type="compositionally biased region" description="Low complexity" evidence="3">
    <location>
        <begin position="257"/>
        <end position="282"/>
    </location>
</feature>
<feature type="region of interest" description="Disordered" evidence="3">
    <location>
        <begin position="248"/>
        <end position="282"/>
    </location>
</feature>
<accession>A0ABD1IYV1</accession>
<dbReference type="Pfam" id="PF13895">
    <property type="entry name" value="Ig_2"/>
    <property type="match status" value="1"/>
</dbReference>
<dbReference type="AlphaFoldDB" id="A0ABD1IYV1"/>
<keyword evidence="2" id="KW-1015">Disulfide bond</keyword>
<comment type="caution">
    <text evidence="6">The sequence shown here is derived from an EMBL/GenBank/DDBJ whole genome shotgun (WGS) entry which is preliminary data.</text>
</comment>
<sequence>MSSCKPEDNSPQKLLDSSRGAGGSYILSPAALRHTGVYVCRAERGQPAYQTEFSKPQPLLVTGVSPNASVSIHSNWTQIFTYEPLSLSCEAQGNSTGRRLRWITGWTEQRRCPSGWTEGGSTCSTSSAHSFDSGVYWCQSESGEQSNPVNITVHDGNVILESPVHPVTEGDPLTLRCTYRRQPSNISADFHKDGTLLHTSSTGEMTIPAVSKSHEGLYKCSNPERGESPGSWITVMRTTRGSFTLKLNHQPQQQSTNQSSVQGQGTNQSSVQSTNQSSGSDSVYMPLQTSKKGPFTFTLLYYCVLCMWLTFYYNLFSSCNSLISHRKRRRL</sequence>
<evidence type="ECO:0000256" key="2">
    <source>
        <dbReference type="ARBA" id="ARBA00023157"/>
    </source>
</evidence>
<protein>
    <recommendedName>
        <fullName evidence="5">Ig-like domain-containing protein</fullName>
    </recommendedName>
</protein>
<dbReference type="SMART" id="SM00409">
    <property type="entry name" value="IG"/>
    <property type="match status" value="2"/>
</dbReference>
<name>A0ABD1IYV1_9TELE</name>
<feature type="domain" description="Ig-like" evidence="5">
    <location>
        <begin position="66"/>
        <end position="152"/>
    </location>
</feature>